<evidence type="ECO:0000256" key="1">
    <source>
        <dbReference type="ARBA" id="ARBA00001946"/>
    </source>
</evidence>
<dbReference type="OrthoDB" id="9761969at2"/>
<keyword evidence="2" id="KW-0378">Hydrolase</keyword>
<dbReference type="InterPro" id="IPR000086">
    <property type="entry name" value="NUDIX_hydrolase_dom"/>
</dbReference>
<dbReference type="CDD" id="cd04685">
    <property type="entry name" value="NUDIX_Hydrolase"/>
    <property type="match status" value="1"/>
</dbReference>
<reference evidence="5 6" key="1">
    <citation type="submission" date="2017-01" db="EMBL/GenBank/DDBJ databases">
        <authorList>
            <person name="Varghese N."/>
            <person name="Submissions S."/>
        </authorList>
    </citation>
    <scope>NUCLEOTIDE SEQUENCE [LARGE SCALE GENOMIC DNA]</scope>
    <source>
        <strain evidence="5 6">ATCC 35905</strain>
    </source>
</reference>
<evidence type="ECO:0000313" key="5">
    <source>
        <dbReference type="EMBL" id="SIQ29973.1"/>
    </source>
</evidence>
<dbReference type="AlphaFoldDB" id="A0A8G2FL79"/>
<gene>
    <name evidence="5" type="ORF">SAMN05421828_103125</name>
</gene>
<evidence type="ECO:0000259" key="4">
    <source>
        <dbReference type="PROSITE" id="PS51462"/>
    </source>
</evidence>
<dbReference type="SUPFAM" id="SSF55811">
    <property type="entry name" value="Nudix"/>
    <property type="match status" value="1"/>
</dbReference>
<evidence type="ECO:0000256" key="3">
    <source>
        <dbReference type="ARBA" id="ARBA00022842"/>
    </source>
</evidence>
<protein>
    <submittedName>
        <fullName evidence="5">ADP-ribose pyrophosphatase YjhB, NUDIX family</fullName>
    </submittedName>
</protein>
<name>A0A8G2FL79_ACIRU</name>
<dbReference type="EMBL" id="FTNE01000003">
    <property type="protein sequence ID" value="SIQ29973.1"/>
    <property type="molecule type" value="Genomic_DNA"/>
</dbReference>
<dbReference type="PANTHER" id="PTHR43046:SF12">
    <property type="entry name" value="GDP-MANNOSE MANNOSYL HYDROLASE"/>
    <property type="match status" value="1"/>
</dbReference>
<dbReference type="GO" id="GO:0016787">
    <property type="term" value="F:hydrolase activity"/>
    <property type="evidence" value="ECO:0007669"/>
    <property type="project" value="UniProtKB-KW"/>
</dbReference>
<dbReference type="Pfam" id="PF00293">
    <property type="entry name" value="NUDIX"/>
    <property type="match status" value="1"/>
</dbReference>
<dbReference type="PROSITE" id="PS51462">
    <property type="entry name" value="NUDIX"/>
    <property type="match status" value="1"/>
</dbReference>
<accession>A0A8G2FL79</accession>
<dbReference type="Gene3D" id="3.90.79.10">
    <property type="entry name" value="Nucleoside Triphosphate Pyrophosphohydrolase"/>
    <property type="match status" value="1"/>
</dbReference>
<keyword evidence="6" id="KW-1185">Reference proteome</keyword>
<keyword evidence="3" id="KW-0460">Magnesium</keyword>
<evidence type="ECO:0000313" key="6">
    <source>
        <dbReference type="Proteomes" id="UP000186308"/>
    </source>
</evidence>
<feature type="domain" description="Nudix hydrolase" evidence="4">
    <location>
        <begin position="2"/>
        <end position="144"/>
    </location>
</feature>
<dbReference type="Proteomes" id="UP000186308">
    <property type="component" value="Unassembled WGS sequence"/>
</dbReference>
<comment type="caution">
    <text evidence="5">The sequence shown here is derived from an EMBL/GenBank/DDBJ whole genome shotgun (WGS) entry which is preliminary data.</text>
</comment>
<sequence>MTKPTRVRVLLLSPAKRILLIKYRNTGPTGIPQPCWTTAGGGRKSGETIEQTALREIAEETCMTDIRLGPVVWYGEDRHRSGAWKTLFQEHFIVAFAAHEKIDQARWTEHEREQIIETRWWTLDDLRTSSEAIYPFNLADRLEPILRGEYPSEIIKLPRI</sequence>
<proteinExistence type="predicted"/>
<evidence type="ECO:0000256" key="2">
    <source>
        <dbReference type="ARBA" id="ARBA00022801"/>
    </source>
</evidence>
<organism evidence="5 6">
    <name type="scientific">Acidiphilium rubrum</name>
    <dbReference type="NCBI Taxonomy" id="526"/>
    <lineage>
        <taxon>Bacteria</taxon>
        <taxon>Pseudomonadati</taxon>
        <taxon>Pseudomonadota</taxon>
        <taxon>Alphaproteobacteria</taxon>
        <taxon>Acetobacterales</taxon>
        <taxon>Acidocellaceae</taxon>
        <taxon>Acidiphilium</taxon>
    </lineage>
</organism>
<dbReference type="RefSeq" id="WP_076454364.1">
    <property type="nucleotide sequence ID" value="NZ_FTNE01000003.1"/>
</dbReference>
<comment type="cofactor">
    <cofactor evidence="1">
        <name>Mg(2+)</name>
        <dbReference type="ChEBI" id="CHEBI:18420"/>
    </cofactor>
</comment>
<dbReference type="InterPro" id="IPR015797">
    <property type="entry name" value="NUDIX_hydrolase-like_dom_sf"/>
</dbReference>
<dbReference type="PANTHER" id="PTHR43046">
    <property type="entry name" value="GDP-MANNOSE MANNOSYL HYDROLASE"/>
    <property type="match status" value="1"/>
</dbReference>